<evidence type="ECO:0000313" key="5">
    <source>
        <dbReference type="Proteomes" id="UP000887574"/>
    </source>
</evidence>
<dbReference type="InterPro" id="IPR003653">
    <property type="entry name" value="Peptidase_C48_C"/>
</dbReference>
<keyword evidence="2" id="KW-0645">Protease</keyword>
<dbReference type="InterPro" id="IPR038765">
    <property type="entry name" value="Papain-like_cys_pep_sf"/>
</dbReference>
<dbReference type="SUPFAM" id="SSF54001">
    <property type="entry name" value="Cysteine proteinases"/>
    <property type="match status" value="1"/>
</dbReference>
<evidence type="ECO:0000313" key="6">
    <source>
        <dbReference type="WBParaSite" id="jg2459"/>
    </source>
</evidence>
<dbReference type="GO" id="GO:0008234">
    <property type="term" value="F:cysteine-type peptidase activity"/>
    <property type="evidence" value="ECO:0007669"/>
    <property type="project" value="InterPro"/>
</dbReference>
<dbReference type="Pfam" id="PF02902">
    <property type="entry name" value="Peptidase_C48"/>
    <property type="match status" value="1"/>
</dbReference>
<evidence type="ECO:0000256" key="3">
    <source>
        <dbReference type="ARBA" id="ARBA00022801"/>
    </source>
</evidence>
<comment type="similarity">
    <text evidence="1">Belongs to the peptidase C48 family.</text>
</comment>
<dbReference type="AlphaFoldDB" id="A0A915DZI0"/>
<dbReference type="WBParaSite" id="jg2459">
    <property type="protein sequence ID" value="jg2459"/>
    <property type="gene ID" value="jg2459"/>
</dbReference>
<dbReference type="GO" id="GO:0006508">
    <property type="term" value="P:proteolysis"/>
    <property type="evidence" value="ECO:0007669"/>
    <property type="project" value="UniProtKB-KW"/>
</dbReference>
<sequence>MHYENTTSLVPCVKVSKQRLVYYDSLHGDGSKYLSQVKEFLQVESVQKGYKGLDPKNWLAFMDKYITNICLLHTEFLQTIAMQQNAYDCGLFLCRFAEIASRMSQMNCVQQDVNRFRKQMAIEVAAGALQKN</sequence>
<organism evidence="5 6">
    <name type="scientific">Ditylenchus dipsaci</name>
    <dbReference type="NCBI Taxonomy" id="166011"/>
    <lineage>
        <taxon>Eukaryota</taxon>
        <taxon>Metazoa</taxon>
        <taxon>Ecdysozoa</taxon>
        <taxon>Nematoda</taxon>
        <taxon>Chromadorea</taxon>
        <taxon>Rhabditida</taxon>
        <taxon>Tylenchina</taxon>
        <taxon>Tylenchomorpha</taxon>
        <taxon>Sphaerularioidea</taxon>
        <taxon>Anguinidae</taxon>
        <taxon>Anguininae</taxon>
        <taxon>Ditylenchus</taxon>
    </lineage>
</organism>
<evidence type="ECO:0000256" key="2">
    <source>
        <dbReference type="ARBA" id="ARBA00022670"/>
    </source>
</evidence>
<reference evidence="6" key="1">
    <citation type="submission" date="2022-11" db="UniProtKB">
        <authorList>
            <consortium name="WormBaseParasite"/>
        </authorList>
    </citation>
    <scope>IDENTIFICATION</scope>
</reference>
<evidence type="ECO:0000259" key="4">
    <source>
        <dbReference type="Pfam" id="PF02902"/>
    </source>
</evidence>
<name>A0A915DZI0_9BILA</name>
<dbReference type="Proteomes" id="UP000887574">
    <property type="component" value="Unplaced"/>
</dbReference>
<keyword evidence="5" id="KW-1185">Reference proteome</keyword>
<keyword evidence="3" id="KW-0378">Hydrolase</keyword>
<proteinExistence type="inferred from homology"/>
<protein>
    <submittedName>
        <fullName evidence="6">Ubiquitin-like protease family profile domain-containing protein</fullName>
    </submittedName>
</protein>
<evidence type="ECO:0000256" key="1">
    <source>
        <dbReference type="ARBA" id="ARBA00005234"/>
    </source>
</evidence>
<dbReference type="Gene3D" id="3.40.395.10">
    <property type="entry name" value="Adenoviral Proteinase, Chain A"/>
    <property type="match status" value="1"/>
</dbReference>
<accession>A0A915DZI0</accession>
<feature type="domain" description="Ubiquitin-like protease family profile" evidence="4">
    <location>
        <begin position="12"/>
        <end position="124"/>
    </location>
</feature>